<dbReference type="EMBL" id="MBDO02000041">
    <property type="protein sequence ID" value="RLN66121.1"/>
    <property type="molecule type" value="Genomic_DNA"/>
</dbReference>
<feature type="signal peptide" evidence="2">
    <location>
        <begin position="1"/>
        <end position="22"/>
    </location>
</feature>
<evidence type="ECO:0000256" key="1">
    <source>
        <dbReference type="SAM" id="MobiDB-lite"/>
    </source>
</evidence>
<gene>
    <name evidence="3" type="ORF">BBP00_00002421</name>
</gene>
<evidence type="ECO:0000256" key="2">
    <source>
        <dbReference type="SAM" id="SignalP"/>
    </source>
</evidence>
<reference evidence="3 4" key="1">
    <citation type="submission" date="2018-07" db="EMBL/GenBank/DDBJ databases">
        <title>Genome sequencing of oomycete isolates from Chile give support for New Zealand origin for Phytophthora kernoviae and make available the first Nothophytophthora sp. genome.</title>
        <authorList>
            <person name="Studholme D.J."/>
            <person name="Sanfuentes E."/>
            <person name="Panda P."/>
            <person name="Hill R."/>
            <person name="Sambles C."/>
            <person name="Grant M."/>
            <person name="Williams N.M."/>
            <person name="Mcdougal R.L."/>
        </authorList>
    </citation>
    <scope>NUCLEOTIDE SEQUENCE [LARGE SCALE GENOMIC DNA]</scope>
    <source>
        <strain evidence="3">Chile6</strain>
    </source>
</reference>
<accession>A0A3F2RXH2</accession>
<protein>
    <submittedName>
        <fullName evidence="3">Uncharacterized protein</fullName>
    </submittedName>
</protein>
<dbReference type="OrthoDB" id="108346at2759"/>
<feature type="compositionally biased region" description="Low complexity" evidence="1">
    <location>
        <begin position="98"/>
        <end position="115"/>
    </location>
</feature>
<keyword evidence="2" id="KW-0732">Signal</keyword>
<feature type="compositionally biased region" description="Acidic residues" evidence="1">
    <location>
        <begin position="87"/>
        <end position="97"/>
    </location>
</feature>
<feature type="chain" id="PRO_5017574951" evidence="2">
    <location>
        <begin position="23"/>
        <end position="601"/>
    </location>
</feature>
<proteinExistence type="predicted"/>
<organism evidence="3 4">
    <name type="scientific">Phytophthora kernoviae</name>
    <dbReference type="NCBI Taxonomy" id="325452"/>
    <lineage>
        <taxon>Eukaryota</taxon>
        <taxon>Sar</taxon>
        <taxon>Stramenopiles</taxon>
        <taxon>Oomycota</taxon>
        <taxon>Peronosporomycetes</taxon>
        <taxon>Peronosporales</taxon>
        <taxon>Peronosporaceae</taxon>
        <taxon>Phytophthora</taxon>
    </lineage>
</organism>
<name>A0A3F2RXH2_9STRA</name>
<evidence type="ECO:0000313" key="4">
    <source>
        <dbReference type="Proteomes" id="UP000277300"/>
    </source>
</evidence>
<feature type="compositionally biased region" description="Low complexity" evidence="1">
    <location>
        <begin position="68"/>
        <end position="86"/>
    </location>
</feature>
<dbReference type="AlphaFoldDB" id="A0A3F2RXH2"/>
<feature type="region of interest" description="Disordered" evidence="1">
    <location>
        <begin position="68"/>
        <end position="115"/>
    </location>
</feature>
<dbReference type="Proteomes" id="UP000277300">
    <property type="component" value="Unassembled WGS sequence"/>
</dbReference>
<sequence>MVRSRVIFALLAIAAGATGTQGIDWTFWDDDDDSTSGSDSSSLGTSTLSPEELGSSYLDMVNDLLKNSSSSSSASATDAPTSSSSSDDTDDTDDETPAPDSSSSGSSSLALVSGSSSLDTTTMANNLATPATATSTITSTHRNWVGPWTLSPDSACYREAHIMDTCPSNYDRNDLTNTCWTECPLTYPVECGMSCIQQNNDCGREILAKTTAVAMSTLSMATFGVFGELAKLDPQTSQAKLLMMLYQTNNVVTDIPIAIYACMGKNVPPNLRMTQGLLATSQFLLLQILGHDDSIISSWDKFKAFLKGVNFTEATEEITEGEISNLETAMQQNNTCGADMKSMLDRTWQMVNEYRAETPDISDGELRLKISESDLVLYDIPTVTNNCMDEMTSESTETTAYSTREKLRKTFGVIINDLIKSEKSDNGTSIEAKETAYKWIDNGLTLLSISLLEPTDISTLLAEFIQTICGPTQFMGEIDDGTEDATLGLNALKKAFKGSSSSWTKKGDGAVIINFTSKDTKDVTVNIMSGGDKIDKVDVAAGSTATWKSNVTALAGKTLYLDRWRPGFLGLPGTGGGSLVLWVPIARQGGHLEIEAQLNVS</sequence>
<evidence type="ECO:0000313" key="3">
    <source>
        <dbReference type="EMBL" id="RLN66121.1"/>
    </source>
</evidence>
<comment type="caution">
    <text evidence="3">The sequence shown here is derived from an EMBL/GenBank/DDBJ whole genome shotgun (WGS) entry which is preliminary data.</text>
</comment>